<dbReference type="AlphaFoldDB" id="A0A9P6B1F9"/>
<proteinExistence type="predicted"/>
<feature type="transmembrane region" description="Helical" evidence="1">
    <location>
        <begin position="36"/>
        <end position="60"/>
    </location>
</feature>
<accession>A0A9P6B1F9</accession>
<comment type="caution">
    <text evidence="3">The sequence shown here is derived from an EMBL/GenBank/DDBJ whole genome shotgun (WGS) entry which is preliminary data.</text>
</comment>
<evidence type="ECO:0000313" key="3">
    <source>
        <dbReference type="EMBL" id="KAF9515914.1"/>
    </source>
</evidence>
<evidence type="ECO:0000259" key="2">
    <source>
        <dbReference type="Pfam" id="PF14200"/>
    </source>
</evidence>
<reference evidence="3" key="1">
    <citation type="journal article" date="2020" name="Nat. Commun.">
        <title>Large-scale genome sequencing of mycorrhizal fungi provides insights into the early evolution of symbiotic traits.</title>
        <authorList>
            <person name="Miyauchi S."/>
            <person name="Kiss E."/>
            <person name="Kuo A."/>
            <person name="Drula E."/>
            <person name="Kohler A."/>
            <person name="Sanchez-Garcia M."/>
            <person name="Morin E."/>
            <person name="Andreopoulos B."/>
            <person name="Barry K.W."/>
            <person name="Bonito G."/>
            <person name="Buee M."/>
            <person name="Carver A."/>
            <person name="Chen C."/>
            <person name="Cichocki N."/>
            <person name="Clum A."/>
            <person name="Culley D."/>
            <person name="Crous P.W."/>
            <person name="Fauchery L."/>
            <person name="Girlanda M."/>
            <person name="Hayes R.D."/>
            <person name="Keri Z."/>
            <person name="LaButti K."/>
            <person name="Lipzen A."/>
            <person name="Lombard V."/>
            <person name="Magnuson J."/>
            <person name="Maillard F."/>
            <person name="Murat C."/>
            <person name="Nolan M."/>
            <person name="Ohm R.A."/>
            <person name="Pangilinan J."/>
            <person name="Pereira M.F."/>
            <person name="Perotto S."/>
            <person name="Peter M."/>
            <person name="Pfister S."/>
            <person name="Riley R."/>
            <person name="Sitrit Y."/>
            <person name="Stielow J.B."/>
            <person name="Szollosi G."/>
            <person name="Zifcakova L."/>
            <person name="Stursova M."/>
            <person name="Spatafora J.W."/>
            <person name="Tedersoo L."/>
            <person name="Vaario L.M."/>
            <person name="Yamada A."/>
            <person name="Yan M."/>
            <person name="Wang P."/>
            <person name="Xu J."/>
            <person name="Bruns T."/>
            <person name="Baldrian P."/>
            <person name="Vilgalys R."/>
            <person name="Dunand C."/>
            <person name="Henrissat B."/>
            <person name="Grigoriev I.V."/>
            <person name="Hibbett D."/>
            <person name="Nagy L.G."/>
            <person name="Martin F.M."/>
        </authorList>
    </citation>
    <scope>NUCLEOTIDE SEQUENCE</scope>
    <source>
        <strain evidence="3">UP504</strain>
    </source>
</reference>
<keyword evidence="1" id="KW-0472">Membrane</keyword>
<evidence type="ECO:0000313" key="4">
    <source>
        <dbReference type="Proteomes" id="UP000886523"/>
    </source>
</evidence>
<dbReference type="InterPro" id="IPR035992">
    <property type="entry name" value="Ricin_B-like_lectins"/>
</dbReference>
<dbReference type="Pfam" id="PF14200">
    <property type="entry name" value="RicinB_lectin_2"/>
    <property type="match status" value="1"/>
</dbReference>
<evidence type="ECO:0000256" key="1">
    <source>
        <dbReference type="SAM" id="Phobius"/>
    </source>
</evidence>
<keyword evidence="1" id="KW-0812">Transmembrane</keyword>
<dbReference type="SUPFAM" id="SSF50370">
    <property type="entry name" value="Ricin B-like lectins"/>
    <property type="match status" value="1"/>
</dbReference>
<protein>
    <submittedName>
        <fullName evidence="3">Carbohydrate-binding module family 13 protein</fullName>
    </submittedName>
</protein>
<keyword evidence="4" id="KW-1185">Reference proteome</keyword>
<dbReference type="InterPro" id="IPR000772">
    <property type="entry name" value="Ricin_B_lectin"/>
</dbReference>
<keyword evidence="1" id="KW-1133">Transmembrane helix</keyword>
<organism evidence="3 4">
    <name type="scientific">Hydnum rufescens UP504</name>
    <dbReference type="NCBI Taxonomy" id="1448309"/>
    <lineage>
        <taxon>Eukaryota</taxon>
        <taxon>Fungi</taxon>
        <taxon>Dikarya</taxon>
        <taxon>Basidiomycota</taxon>
        <taxon>Agaricomycotina</taxon>
        <taxon>Agaricomycetes</taxon>
        <taxon>Cantharellales</taxon>
        <taxon>Hydnaceae</taxon>
        <taxon>Hydnum</taxon>
    </lineage>
</organism>
<dbReference type="OrthoDB" id="2131701at2759"/>
<feature type="domain" description="Ricin B lectin" evidence="2">
    <location>
        <begin position="69"/>
        <end position="154"/>
    </location>
</feature>
<name>A0A9P6B1F9_9AGAM</name>
<gene>
    <name evidence="3" type="ORF">BS47DRAFT_1484291</name>
</gene>
<sequence length="169" mass="18454">MVQFIAHLISASCEDATSAGVSNPEMKTKSQRRNGFLRWSGCPLSGTIPGLLAVLVTTIFESPLKTRRPNQQWALEDAGDGFVRIRNRSGAGRYLSADGNAATLAICSAHQQTWKIVSVTGPPPTRYRIVLSAADFVIDLDHGRHTPGTEVLVYSNNGGRNQEWIFEDV</sequence>
<dbReference type="PROSITE" id="PS50231">
    <property type="entry name" value="RICIN_B_LECTIN"/>
    <property type="match status" value="1"/>
</dbReference>
<dbReference type="Gene3D" id="2.80.10.50">
    <property type="match status" value="1"/>
</dbReference>
<dbReference type="Proteomes" id="UP000886523">
    <property type="component" value="Unassembled WGS sequence"/>
</dbReference>
<dbReference type="EMBL" id="MU128945">
    <property type="protein sequence ID" value="KAF9515914.1"/>
    <property type="molecule type" value="Genomic_DNA"/>
</dbReference>